<evidence type="ECO:0000256" key="4">
    <source>
        <dbReference type="ARBA" id="ARBA00022475"/>
    </source>
</evidence>
<dbReference type="Gene3D" id="1.10.40.60">
    <property type="entry name" value="EpsJ-like"/>
    <property type="match status" value="1"/>
</dbReference>
<dbReference type="SUPFAM" id="SSF158544">
    <property type="entry name" value="GspK insert domain-like"/>
    <property type="match status" value="1"/>
</dbReference>
<keyword evidence="6" id="KW-0812">Transmembrane</keyword>
<comment type="subcellular location">
    <subcellularLocation>
        <location evidence="1 10">Cell inner membrane</location>
    </subcellularLocation>
</comment>
<sequence>MRTSRGVALLLVLWLVALFAALVGGFARTAQMERLQGSVLRDGVVAGEAARAGVEYALVRVNAGDRRLRWVPDGRDNAWHFGDADVTVRIVDEMGKVDLNAAQSPLLAALFRQVGVAPGDADRIAGAIVDWRDPDSLIQVSGGAEDDDYAAAGRPYGAKDAPFESIAEVEQVLGMTPAIYAKVEPFLTVFSGNDTPDASYAAPEVLAAMGLDANGIVARRKQWDPASGQPPPVLPDGQSLNDGGTGTYSIWSRARLRNGRETVLHAIVRNGGNGLPGSAYTALQWEEGTSPQ</sequence>
<dbReference type="GO" id="GO:0005886">
    <property type="term" value="C:plasma membrane"/>
    <property type="evidence" value="ECO:0007669"/>
    <property type="project" value="UniProtKB-SubCell"/>
</dbReference>
<evidence type="ECO:0000256" key="6">
    <source>
        <dbReference type="ARBA" id="ARBA00022692"/>
    </source>
</evidence>
<dbReference type="InterPro" id="IPR005628">
    <property type="entry name" value="GspK"/>
</dbReference>
<dbReference type="InterPro" id="IPR049031">
    <property type="entry name" value="T2SSK_SAM-like_1st"/>
</dbReference>
<proteinExistence type="inferred from homology"/>
<reference evidence="13 14" key="1">
    <citation type="submission" date="2019-07" db="EMBL/GenBank/DDBJ databases">
        <title>Lysobacter weifangensis sp. nov., isolated from bensulfuron-methyl contaminated farmland soil.</title>
        <authorList>
            <person name="Zhao H."/>
        </authorList>
    </citation>
    <scope>NUCLEOTIDE SEQUENCE [LARGE SCALE GENOMIC DNA]</scope>
    <source>
        <strain evidence="13 14">CC-Bw-6</strain>
    </source>
</reference>
<name>A0A516V7G4_9GAMM</name>
<protein>
    <recommendedName>
        <fullName evidence="10">Type II secretion system protein K</fullName>
    </recommendedName>
</protein>
<keyword evidence="5 10" id="KW-0997">Cell inner membrane</keyword>
<evidence type="ECO:0000256" key="5">
    <source>
        <dbReference type="ARBA" id="ARBA00022519"/>
    </source>
</evidence>
<dbReference type="AlphaFoldDB" id="A0A516V7G4"/>
<evidence type="ECO:0000256" key="11">
    <source>
        <dbReference type="SAM" id="MobiDB-lite"/>
    </source>
</evidence>
<evidence type="ECO:0000313" key="13">
    <source>
        <dbReference type="EMBL" id="QDQ74468.1"/>
    </source>
</evidence>
<evidence type="ECO:0000256" key="10">
    <source>
        <dbReference type="PIRNR" id="PIRNR002786"/>
    </source>
</evidence>
<dbReference type="GO" id="GO:0009306">
    <property type="term" value="P:protein secretion"/>
    <property type="evidence" value="ECO:0007669"/>
    <property type="project" value="InterPro"/>
</dbReference>
<evidence type="ECO:0000256" key="7">
    <source>
        <dbReference type="ARBA" id="ARBA00022927"/>
    </source>
</evidence>
<evidence type="ECO:0000256" key="3">
    <source>
        <dbReference type="ARBA" id="ARBA00022448"/>
    </source>
</evidence>
<dbReference type="OrthoDB" id="9181871at2"/>
<evidence type="ECO:0000313" key="14">
    <source>
        <dbReference type="Proteomes" id="UP000315891"/>
    </source>
</evidence>
<dbReference type="Proteomes" id="UP000315891">
    <property type="component" value="Chromosome"/>
</dbReference>
<keyword evidence="4 10" id="KW-1003">Cell membrane</keyword>
<dbReference type="PIRSF" id="PIRSF002786">
    <property type="entry name" value="XcpX"/>
    <property type="match status" value="1"/>
</dbReference>
<evidence type="ECO:0000256" key="8">
    <source>
        <dbReference type="ARBA" id="ARBA00022989"/>
    </source>
</evidence>
<keyword evidence="8" id="KW-1133">Transmembrane helix</keyword>
<accession>A0A516V7G4</accession>
<dbReference type="RefSeq" id="WP_143879977.1">
    <property type="nucleotide sequence ID" value="NZ_BAABLZ010000001.1"/>
</dbReference>
<feature type="region of interest" description="Disordered" evidence="11">
    <location>
        <begin position="221"/>
        <end position="241"/>
    </location>
</feature>
<feature type="domain" description="T2SS protein K first SAM-like" evidence="12">
    <location>
        <begin position="99"/>
        <end position="190"/>
    </location>
</feature>
<keyword evidence="3 10" id="KW-0813">Transport</keyword>
<keyword evidence="7" id="KW-0653">Protein transport</keyword>
<dbReference type="PANTHER" id="PTHR38831:SF2">
    <property type="entry name" value="TYPE II SECRETION SYSTEM PROTEIN K"/>
    <property type="match status" value="1"/>
</dbReference>
<keyword evidence="9 10" id="KW-0472">Membrane</keyword>
<dbReference type="EMBL" id="CP041742">
    <property type="protein sequence ID" value="QDQ74468.1"/>
    <property type="molecule type" value="Genomic_DNA"/>
</dbReference>
<dbReference type="InterPro" id="IPR038072">
    <property type="entry name" value="GspK_central_sf"/>
</dbReference>
<gene>
    <name evidence="13" type="ORF">FNZ56_11535</name>
</gene>
<evidence type="ECO:0000256" key="2">
    <source>
        <dbReference type="ARBA" id="ARBA00007246"/>
    </source>
</evidence>
<keyword evidence="14" id="KW-1185">Reference proteome</keyword>
<evidence type="ECO:0000256" key="1">
    <source>
        <dbReference type="ARBA" id="ARBA00004533"/>
    </source>
</evidence>
<evidence type="ECO:0000256" key="9">
    <source>
        <dbReference type="ARBA" id="ARBA00023136"/>
    </source>
</evidence>
<dbReference type="Pfam" id="PF21687">
    <property type="entry name" value="T2SSK_1st"/>
    <property type="match status" value="1"/>
</dbReference>
<comment type="similarity">
    <text evidence="2 10">Belongs to the GSP K family.</text>
</comment>
<evidence type="ECO:0000259" key="12">
    <source>
        <dbReference type="Pfam" id="PF21687"/>
    </source>
</evidence>
<dbReference type="PANTHER" id="PTHR38831">
    <property type="entry name" value="TYPE II SECRETION SYSTEM PROTEIN K"/>
    <property type="match status" value="1"/>
</dbReference>
<organism evidence="13 14">
    <name type="scientific">Pseudoluteimonas lycopersici</name>
    <dbReference type="NCBI Taxonomy" id="1324796"/>
    <lineage>
        <taxon>Bacteria</taxon>
        <taxon>Pseudomonadati</taxon>
        <taxon>Pseudomonadota</taxon>
        <taxon>Gammaproteobacteria</taxon>
        <taxon>Lysobacterales</taxon>
        <taxon>Lysobacteraceae</taxon>
        <taxon>Pseudoluteimonas</taxon>
    </lineage>
</organism>